<comment type="caution">
    <text evidence="1">The sequence shown here is derived from an EMBL/GenBank/DDBJ whole genome shotgun (WGS) entry which is preliminary data.</text>
</comment>
<dbReference type="AlphaFoldDB" id="A0A1G4ANL4"/>
<keyword evidence="2" id="KW-1185">Reference proteome</keyword>
<accession>A0A1G4ANL4</accession>
<proteinExistence type="predicted"/>
<organism evidence="1 2">
    <name type="scientific">Colletotrichum orchidophilum</name>
    <dbReference type="NCBI Taxonomy" id="1209926"/>
    <lineage>
        <taxon>Eukaryota</taxon>
        <taxon>Fungi</taxon>
        <taxon>Dikarya</taxon>
        <taxon>Ascomycota</taxon>
        <taxon>Pezizomycotina</taxon>
        <taxon>Sordariomycetes</taxon>
        <taxon>Hypocreomycetidae</taxon>
        <taxon>Glomerellales</taxon>
        <taxon>Glomerellaceae</taxon>
        <taxon>Colletotrichum</taxon>
    </lineage>
</organism>
<gene>
    <name evidence="1" type="ORF">CORC01_14087</name>
</gene>
<dbReference type="GeneID" id="34567208"/>
<dbReference type="RefSeq" id="XP_022467799.1">
    <property type="nucleotide sequence ID" value="XM_022625698.1"/>
</dbReference>
<protein>
    <submittedName>
        <fullName evidence="1">Uncharacterized protein</fullName>
    </submittedName>
</protein>
<name>A0A1G4ANL4_9PEZI</name>
<sequence length="93" mass="10302">MACCPVNSLPCPLCLPYVAERRTMPNSTQLVVHLARDKGPVTKVSRVLHEASIAELKRCANPQFPTVWIRPGVLGQALRFGIPPSLTRDNIRK</sequence>
<evidence type="ECO:0000313" key="1">
    <source>
        <dbReference type="EMBL" id="OHE90622.1"/>
    </source>
</evidence>
<evidence type="ECO:0000313" key="2">
    <source>
        <dbReference type="Proteomes" id="UP000176998"/>
    </source>
</evidence>
<dbReference type="EMBL" id="MJBS01000236">
    <property type="protein sequence ID" value="OHE90622.1"/>
    <property type="molecule type" value="Genomic_DNA"/>
</dbReference>
<reference evidence="1 2" key="1">
    <citation type="submission" date="2016-09" db="EMBL/GenBank/DDBJ databases">
        <authorList>
            <person name="Capua I."/>
            <person name="De Benedictis P."/>
            <person name="Joannis T."/>
            <person name="Lombin L.H."/>
            <person name="Cattoli G."/>
        </authorList>
    </citation>
    <scope>NUCLEOTIDE SEQUENCE [LARGE SCALE GENOMIC DNA]</scope>
    <source>
        <strain evidence="1 2">IMI 309357</strain>
    </source>
</reference>
<dbReference type="Proteomes" id="UP000176998">
    <property type="component" value="Unassembled WGS sequence"/>
</dbReference>